<organism evidence="5 6">
    <name type="scientific">Funneliformis mosseae</name>
    <name type="common">Endomycorrhizal fungus</name>
    <name type="synonym">Glomus mosseae</name>
    <dbReference type="NCBI Taxonomy" id="27381"/>
    <lineage>
        <taxon>Eukaryota</taxon>
        <taxon>Fungi</taxon>
        <taxon>Fungi incertae sedis</taxon>
        <taxon>Mucoromycota</taxon>
        <taxon>Glomeromycotina</taxon>
        <taxon>Glomeromycetes</taxon>
        <taxon>Glomerales</taxon>
        <taxon>Glomeraceae</taxon>
        <taxon>Funneliformis</taxon>
    </lineage>
</organism>
<dbReference type="InterPro" id="IPR050335">
    <property type="entry name" value="ERT1_acuK_gluconeogen_tf"/>
</dbReference>
<evidence type="ECO:0000313" key="6">
    <source>
        <dbReference type="Proteomes" id="UP000789375"/>
    </source>
</evidence>
<dbReference type="PANTHER" id="PTHR47659">
    <property type="entry name" value="ZN(II)2CYS6 TRANSCRIPTION FACTOR (EUROFUNG)-RELATED"/>
    <property type="match status" value="1"/>
</dbReference>
<dbReference type="PANTHER" id="PTHR47659:SF7">
    <property type="entry name" value="FUNGAL TRANSCRIPTIONAL REGULATORY PROTEIN, N-TERMINAL DOMAIN-CONTAINING PROTEIN"/>
    <property type="match status" value="1"/>
</dbReference>
<dbReference type="InterPro" id="IPR001138">
    <property type="entry name" value="Zn2Cys6_DnaBD"/>
</dbReference>
<feature type="region of interest" description="Disordered" evidence="3">
    <location>
        <begin position="1"/>
        <end position="28"/>
    </location>
</feature>
<evidence type="ECO:0000259" key="4">
    <source>
        <dbReference type="PROSITE" id="PS50048"/>
    </source>
</evidence>
<dbReference type="CDD" id="cd00067">
    <property type="entry name" value="GAL4"/>
    <property type="match status" value="1"/>
</dbReference>
<accession>A0A9N9DZP4</accession>
<name>A0A9N9DZP4_FUNMO</name>
<feature type="region of interest" description="Disordered" evidence="3">
    <location>
        <begin position="259"/>
        <end position="294"/>
    </location>
</feature>
<keyword evidence="6" id="KW-1185">Reference proteome</keyword>
<feature type="compositionally biased region" description="Basic and acidic residues" evidence="3">
    <location>
        <begin position="259"/>
        <end position="269"/>
    </location>
</feature>
<keyword evidence="2" id="KW-0539">Nucleus</keyword>
<evidence type="ECO:0000256" key="2">
    <source>
        <dbReference type="ARBA" id="ARBA00023242"/>
    </source>
</evidence>
<evidence type="ECO:0000256" key="1">
    <source>
        <dbReference type="ARBA" id="ARBA00022723"/>
    </source>
</evidence>
<dbReference type="PROSITE" id="PS50048">
    <property type="entry name" value="ZN2_CY6_FUNGAL_2"/>
    <property type="match status" value="1"/>
</dbReference>
<comment type="caution">
    <text evidence="5">The sequence shown here is derived from an EMBL/GenBank/DDBJ whole genome shotgun (WGS) entry which is preliminary data.</text>
</comment>
<feature type="compositionally biased region" description="Polar residues" evidence="3">
    <location>
        <begin position="552"/>
        <end position="569"/>
    </location>
</feature>
<dbReference type="Proteomes" id="UP000789375">
    <property type="component" value="Unassembled WGS sequence"/>
</dbReference>
<keyword evidence="1" id="KW-0479">Metal-binding</keyword>
<feature type="region of interest" description="Disordered" evidence="3">
    <location>
        <begin position="532"/>
        <end position="569"/>
    </location>
</feature>
<feature type="domain" description="Zn(2)-C6 fungal-type" evidence="4">
    <location>
        <begin position="78"/>
        <end position="107"/>
    </location>
</feature>
<dbReference type="EMBL" id="CAJVPP010004703">
    <property type="protein sequence ID" value="CAG8654159.1"/>
    <property type="molecule type" value="Genomic_DNA"/>
</dbReference>
<dbReference type="GO" id="GO:0008270">
    <property type="term" value="F:zinc ion binding"/>
    <property type="evidence" value="ECO:0007669"/>
    <property type="project" value="InterPro"/>
</dbReference>
<gene>
    <name evidence="5" type="ORF">FMOSSE_LOCUS11621</name>
</gene>
<proteinExistence type="predicted"/>
<reference evidence="5" key="1">
    <citation type="submission" date="2021-06" db="EMBL/GenBank/DDBJ databases">
        <authorList>
            <person name="Kallberg Y."/>
            <person name="Tangrot J."/>
            <person name="Rosling A."/>
        </authorList>
    </citation>
    <scope>NUCLEOTIDE SEQUENCE</scope>
    <source>
        <strain evidence="5">87-6 pot B 2015</strain>
    </source>
</reference>
<dbReference type="AlphaFoldDB" id="A0A9N9DZP4"/>
<sequence length="569" mass="62445">MSTTTEGNNLYALEDQKQKQEGSQQQETAVQIENFPTAPHSTSLTQGTTYALVPTSLTGTTSQPVPSVKQKRKQVKNACVNCQKACKKCDDGRPCQRCIKYELTATCKDSIRKERKKGVKRGPYKRRTQQKAQDVKNSIISTSTPDIPAPALVPVSNTEGKVDGQDAIPIPKNLPINLSQITGTQVPITLTTSDGVGQFVIIPQSSGGVPYYILMPVQRQNQTSTPATSICASTDSSTGSSVQDLPIKIELRFQPEKSEKLLSEEESQKSKLTATSVTKDANSEIIPNKEREDKDKSNLSVLSLVCSDLLDKDTVSNELANKEMPENLQDGKSTKQNINTSVSWNLVNNNKQEVVSPRSNDMKIPDSVKNQVREENLDDKSSKASGKAACCGESQAMDAPRVNNPPSFETPSVGSPLLFSIPANTYPVAPAEYMSIKRESSIDNIRNVKRAKYQHEGFTLPQHGASFSQNQIPMQQPYYGIPPFITLPHSVTNPSNTYMAQNPSSPFYQWRYNGQQLPQQLTPTSLSFAFNPGMPNVNAPQSHHQGYANISAPPSSDVPSQIQKNYSNY</sequence>
<protein>
    <submittedName>
        <fullName evidence="5">2302_t:CDS:1</fullName>
    </submittedName>
</protein>
<evidence type="ECO:0000256" key="3">
    <source>
        <dbReference type="SAM" id="MobiDB-lite"/>
    </source>
</evidence>
<dbReference type="SMART" id="SM00066">
    <property type="entry name" value="GAL4"/>
    <property type="match status" value="1"/>
</dbReference>
<evidence type="ECO:0000313" key="5">
    <source>
        <dbReference type="EMBL" id="CAG8654159.1"/>
    </source>
</evidence>
<dbReference type="GO" id="GO:0000981">
    <property type="term" value="F:DNA-binding transcription factor activity, RNA polymerase II-specific"/>
    <property type="evidence" value="ECO:0007669"/>
    <property type="project" value="InterPro"/>
</dbReference>